<proteinExistence type="predicted"/>
<dbReference type="InterPro" id="IPR039420">
    <property type="entry name" value="WalR-like"/>
</dbReference>
<dbReference type="PANTHER" id="PTHR48111:SF1">
    <property type="entry name" value="TWO-COMPONENT RESPONSE REGULATOR ORR33"/>
    <property type="match status" value="1"/>
</dbReference>
<dbReference type="SUPFAM" id="SSF52172">
    <property type="entry name" value="CheY-like"/>
    <property type="match status" value="1"/>
</dbReference>
<dbReference type="InterPro" id="IPR018062">
    <property type="entry name" value="HTH_AraC-typ_CS"/>
</dbReference>
<evidence type="ECO:0000256" key="1">
    <source>
        <dbReference type="ARBA" id="ARBA00022553"/>
    </source>
</evidence>
<keyword evidence="2" id="KW-0902">Two-component regulatory system</keyword>
<dbReference type="PROSITE" id="PS00041">
    <property type="entry name" value="HTH_ARAC_FAMILY_1"/>
    <property type="match status" value="1"/>
</dbReference>
<keyword evidence="4" id="KW-0238">DNA-binding</keyword>
<keyword evidence="1 6" id="KW-0597">Phosphoprotein</keyword>
<dbReference type="GO" id="GO:0032993">
    <property type="term" value="C:protein-DNA complex"/>
    <property type="evidence" value="ECO:0007669"/>
    <property type="project" value="TreeGrafter"/>
</dbReference>
<evidence type="ECO:0000256" key="2">
    <source>
        <dbReference type="ARBA" id="ARBA00023012"/>
    </source>
</evidence>
<dbReference type="AlphaFoldDB" id="A0A972FEF3"/>
<reference evidence="9" key="1">
    <citation type="submission" date="2019-12" db="EMBL/GenBank/DDBJ databases">
        <title>Comparative genomics gives insights into the taxonomy of the Azoarcus-Aromatoleum group and reveals separate origins of nif in the plant-associated Azoarcus and non-plant-associated Aromatoleum sub-groups.</title>
        <authorList>
            <person name="Lafos M."/>
            <person name="Maluk M."/>
            <person name="Batista M."/>
            <person name="Junghare M."/>
            <person name="Carmona M."/>
            <person name="Faoro H."/>
            <person name="Cruz L.M."/>
            <person name="Battistoni F."/>
            <person name="De Souza E."/>
            <person name="Pedrosa F."/>
            <person name="Chen W.-M."/>
            <person name="Poole P.S."/>
            <person name="Dixon R.A."/>
            <person name="James E.K."/>
        </authorList>
    </citation>
    <scope>NUCLEOTIDE SEQUENCE</scope>
    <source>
        <strain evidence="9">NSC3</strain>
    </source>
</reference>
<dbReference type="InterPro" id="IPR018060">
    <property type="entry name" value="HTH_AraC"/>
</dbReference>
<dbReference type="Proteomes" id="UP000599523">
    <property type="component" value="Unassembled WGS sequence"/>
</dbReference>
<comment type="caution">
    <text evidence="9">The sequence shown here is derived from an EMBL/GenBank/DDBJ whole genome shotgun (WGS) entry which is preliminary data.</text>
</comment>
<gene>
    <name evidence="9" type="ORF">GPA21_09515</name>
</gene>
<dbReference type="Pfam" id="PF00072">
    <property type="entry name" value="Response_reg"/>
    <property type="match status" value="1"/>
</dbReference>
<keyword evidence="10" id="KW-1185">Reference proteome</keyword>
<feature type="modified residue" description="4-aspartylphosphate" evidence="6">
    <location>
        <position position="55"/>
    </location>
</feature>
<dbReference type="Gene3D" id="3.40.50.2300">
    <property type="match status" value="1"/>
</dbReference>
<dbReference type="SMART" id="SM00448">
    <property type="entry name" value="REC"/>
    <property type="match status" value="1"/>
</dbReference>
<keyword evidence="3" id="KW-0805">Transcription regulation</keyword>
<accession>A0A972FEF3</accession>
<keyword evidence="5" id="KW-0804">Transcription</keyword>
<organism evidence="9 10">
    <name type="scientific">Azoarcus taiwanensis</name>
    <dbReference type="NCBI Taxonomy" id="666964"/>
    <lineage>
        <taxon>Bacteria</taxon>
        <taxon>Pseudomonadati</taxon>
        <taxon>Pseudomonadota</taxon>
        <taxon>Betaproteobacteria</taxon>
        <taxon>Rhodocyclales</taxon>
        <taxon>Zoogloeaceae</taxon>
        <taxon>Azoarcus</taxon>
    </lineage>
</organism>
<dbReference type="GO" id="GO:0000976">
    <property type="term" value="F:transcription cis-regulatory region binding"/>
    <property type="evidence" value="ECO:0007669"/>
    <property type="project" value="TreeGrafter"/>
</dbReference>
<dbReference type="PROSITE" id="PS01124">
    <property type="entry name" value="HTH_ARAC_FAMILY_2"/>
    <property type="match status" value="1"/>
</dbReference>
<feature type="domain" description="Response regulatory" evidence="8">
    <location>
        <begin position="6"/>
        <end position="122"/>
    </location>
</feature>
<dbReference type="SUPFAM" id="SSF46689">
    <property type="entry name" value="Homeodomain-like"/>
    <property type="match status" value="1"/>
</dbReference>
<dbReference type="GO" id="GO:0000156">
    <property type="term" value="F:phosphorelay response regulator activity"/>
    <property type="evidence" value="ECO:0007669"/>
    <property type="project" value="TreeGrafter"/>
</dbReference>
<evidence type="ECO:0000259" key="8">
    <source>
        <dbReference type="PROSITE" id="PS50110"/>
    </source>
</evidence>
<dbReference type="InterPro" id="IPR011006">
    <property type="entry name" value="CheY-like_superfamily"/>
</dbReference>
<dbReference type="PROSITE" id="PS50110">
    <property type="entry name" value="RESPONSE_REGULATORY"/>
    <property type="match status" value="1"/>
</dbReference>
<evidence type="ECO:0000259" key="7">
    <source>
        <dbReference type="PROSITE" id="PS01124"/>
    </source>
</evidence>
<sequence length="259" mass="28624">MLTGKRVLVIDDAEAERMLISTYLQTQGCRLYHAQNGEDGIQKARLLGPDLILMDAEMPRCDGFAACRVLSEDPATAHVPIIFLSAYAEPEQRVRGLLAGAVDYIGKPFDFDEVRLRLSVHLRQRPEPTAPPPVHGDPGAGESHGANLHGLLFQGARVHLLKSLREPPGVHELAELIGTNAKRLNEAFRHCAGVTISEYLREERMKEASRLLRHTDASITEIAESIGFGSGANFSTAFKTRFGLTPKHYRHQRTDLDGD</sequence>
<dbReference type="InterPro" id="IPR020449">
    <property type="entry name" value="Tscrpt_reg_AraC-type_HTH"/>
</dbReference>
<dbReference type="InterPro" id="IPR001789">
    <property type="entry name" value="Sig_transdc_resp-reg_receiver"/>
</dbReference>
<evidence type="ECO:0000256" key="3">
    <source>
        <dbReference type="ARBA" id="ARBA00023015"/>
    </source>
</evidence>
<evidence type="ECO:0000256" key="5">
    <source>
        <dbReference type="ARBA" id="ARBA00023163"/>
    </source>
</evidence>
<dbReference type="SMART" id="SM00342">
    <property type="entry name" value="HTH_ARAC"/>
    <property type="match status" value="1"/>
</dbReference>
<dbReference type="Gene3D" id="1.10.10.60">
    <property type="entry name" value="Homeodomain-like"/>
    <property type="match status" value="2"/>
</dbReference>
<dbReference type="PRINTS" id="PR00032">
    <property type="entry name" value="HTHARAC"/>
</dbReference>
<evidence type="ECO:0000256" key="6">
    <source>
        <dbReference type="PROSITE-ProRule" id="PRU00169"/>
    </source>
</evidence>
<dbReference type="GO" id="GO:0005829">
    <property type="term" value="C:cytosol"/>
    <property type="evidence" value="ECO:0007669"/>
    <property type="project" value="TreeGrafter"/>
</dbReference>
<dbReference type="EMBL" id="WTVM01000047">
    <property type="protein sequence ID" value="NMG03210.1"/>
    <property type="molecule type" value="Genomic_DNA"/>
</dbReference>
<feature type="domain" description="HTH araC/xylS-type" evidence="7">
    <location>
        <begin position="154"/>
        <end position="252"/>
    </location>
</feature>
<dbReference type="GO" id="GO:0003700">
    <property type="term" value="F:DNA-binding transcription factor activity"/>
    <property type="evidence" value="ECO:0007669"/>
    <property type="project" value="InterPro"/>
</dbReference>
<dbReference type="PANTHER" id="PTHR48111">
    <property type="entry name" value="REGULATOR OF RPOS"/>
    <property type="match status" value="1"/>
</dbReference>
<protein>
    <submittedName>
        <fullName evidence="9">Response regulator</fullName>
    </submittedName>
</protein>
<evidence type="ECO:0000313" key="10">
    <source>
        <dbReference type="Proteomes" id="UP000599523"/>
    </source>
</evidence>
<name>A0A972FEF3_9RHOO</name>
<evidence type="ECO:0000256" key="4">
    <source>
        <dbReference type="ARBA" id="ARBA00023125"/>
    </source>
</evidence>
<dbReference type="InterPro" id="IPR009057">
    <property type="entry name" value="Homeodomain-like_sf"/>
</dbReference>
<dbReference type="Pfam" id="PF12833">
    <property type="entry name" value="HTH_18"/>
    <property type="match status" value="1"/>
</dbReference>
<evidence type="ECO:0000313" key="9">
    <source>
        <dbReference type="EMBL" id="NMG03210.1"/>
    </source>
</evidence>